<dbReference type="EMBL" id="UYJE01001787">
    <property type="protein sequence ID" value="VDI05223.1"/>
    <property type="molecule type" value="Genomic_DNA"/>
</dbReference>
<reference evidence="2" key="1">
    <citation type="submission" date="2018-11" db="EMBL/GenBank/DDBJ databases">
        <authorList>
            <person name="Alioto T."/>
            <person name="Alioto T."/>
        </authorList>
    </citation>
    <scope>NUCLEOTIDE SEQUENCE</scope>
</reference>
<sequence>NNVSVQYWNVRGVDCSTDGDSGLPVNDVDMNKYKENRVTKNIRNLTISDFDFSDIQNYTCVHALESALLDLTSEAYTFVFLNNSTSIETRLHGNLTIVDLFNVSPVPTCSVFLKNRYIPMTEYSIYKDVYLYNVSFKLNMECSNEDIITYVKCDIGGLNLNTTVKINCQSSDEKTNQQTLVITVVVIAVVIVISVTLIIVRYNVKAKKGIVTKMLNVDGIDSDADNTTNAEPLLDKHESSIDIQS</sequence>
<dbReference type="AlphaFoldDB" id="A0A8B6CIU7"/>
<name>A0A8B6CIU7_MYTGA</name>
<evidence type="ECO:0000313" key="3">
    <source>
        <dbReference type="Proteomes" id="UP000596742"/>
    </source>
</evidence>
<feature type="transmembrane region" description="Helical" evidence="1">
    <location>
        <begin position="180"/>
        <end position="204"/>
    </location>
</feature>
<feature type="non-terminal residue" evidence="2">
    <location>
        <position position="1"/>
    </location>
</feature>
<comment type="caution">
    <text evidence="2">The sequence shown here is derived from an EMBL/GenBank/DDBJ whole genome shotgun (WGS) entry which is preliminary data.</text>
</comment>
<keyword evidence="1" id="KW-0812">Transmembrane</keyword>
<accession>A0A8B6CIU7</accession>
<dbReference type="OrthoDB" id="10412851at2759"/>
<keyword evidence="1" id="KW-0472">Membrane</keyword>
<dbReference type="Proteomes" id="UP000596742">
    <property type="component" value="Unassembled WGS sequence"/>
</dbReference>
<keyword evidence="1" id="KW-1133">Transmembrane helix</keyword>
<evidence type="ECO:0000256" key="1">
    <source>
        <dbReference type="SAM" id="Phobius"/>
    </source>
</evidence>
<protein>
    <submittedName>
        <fullName evidence="2">Uncharacterized protein</fullName>
    </submittedName>
</protein>
<organism evidence="2 3">
    <name type="scientific">Mytilus galloprovincialis</name>
    <name type="common">Mediterranean mussel</name>
    <dbReference type="NCBI Taxonomy" id="29158"/>
    <lineage>
        <taxon>Eukaryota</taxon>
        <taxon>Metazoa</taxon>
        <taxon>Spiralia</taxon>
        <taxon>Lophotrochozoa</taxon>
        <taxon>Mollusca</taxon>
        <taxon>Bivalvia</taxon>
        <taxon>Autobranchia</taxon>
        <taxon>Pteriomorphia</taxon>
        <taxon>Mytilida</taxon>
        <taxon>Mytiloidea</taxon>
        <taxon>Mytilidae</taxon>
        <taxon>Mytilinae</taxon>
        <taxon>Mytilus</taxon>
    </lineage>
</organism>
<keyword evidence="3" id="KW-1185">Reference proteome</keyword>
<gene>
    <name evidence="2" type="ORF">MGAL_10B084116</name>
</gene>
<proteinExistence type="predicted"/>
<evidence type="ECO:0000313" key="2">
    <source>
        <dbReference type="EMBL" id="VDI05223.1"/>
    </source>
</evidence>